<feature type="domain" description="Transposase IS4-like" evidence="1">
    <location>
        <begin position="18"/>
        <end position="112"/>
    </location>
</feature>
<dbReference type="EMBL" id="CP004025">
    <property type="protein sequence ID" value="AGC47875.1"/>
    <property type="molecule type" value="Genomic_DNA"/>
</dbReference>
<accession>L7UIY5</accession>
<reference evidence="2 3" key="1">
    <citation type="journal article" date="2013" name="Genome Announc.">
        <title>Complete genome sequence of Myxococcus stipitatus strain DSM 14675, a fruiting myxobacterium.</title>
        <authorList>
            <person name="Huntley S."/>
            <person name="Kneip S."/>
            <person name="Treuner-Lange A."/>
            <person name="Sogaard-Andersen L."/>
        </authorList>
    </citation>
    <scope>NUCLEOTIDE SEQUENCE [LARGE SCALE GENOMIC DNA]</scope>
    <source>
        <strain evidence="3">DSM 14675 / JCM 12634 / Mx s8</strain>
    </source>
</reference>
<dbReference type="KEGG" id="msd:MYSTI_06602"/>
<dbReference type="Proteomes" id="UP000011131">
    <property type="component" value="Chromosome"/>
</dbReference>
<name>L7UIY5_MYXSD</name>
<protein>
    <recommendedName>
        <fullName evidence="1">Transposase IS4-like domain-containing protein</fullName>
    </recommendedName>
</protein>
<keyword evidence="3" id="KW-1185">Reference proteome</keyword>
<organism evidence="2 3">
    <name type="scientific">Myxococcus stipitatus (strain DSM 14675 / JCM 12634 / Mx s8)</name>
    <dbReference type="NCBI Taxonomy" id="1278073"/>
    <lineage>
        <taxon>Bacteria</taxon>
        <taxon>Pseudomonadati</taxon>
        <taxon>Myxococcota</taxon>
        <taxon>Myxococcia</taxon>
        <taxon>Myxococcales</taxon>
        <taxon>Cystobacterineae</taxon>
        <taxon>Myxococcaceae</taxon>
        <taxon>Myxococcus</taxon>
    </lineage>
</organism>
<dbReference type="PANTHER" id="PTHR30007">
    <property type="entry name" value="PHP DOMAIN PROTEIN"/>
    <property type="match status" value="1"/>
</dbReference>
<dbReference type="GO" id="GO:0003677">
    <property type="term" value="F:DNA binding"/>
    <property type="evidence" value="ECO:0007669"/>
    <property type="project" value="InterPro"/>
</dbReference>
<evidence type="ECO:0000259" key="1">
    <source>
        <dbReference type="Pfam" id="PF01609"/>
    </source>
</evidence>
<evidence type="ECO:0000313" key="2">
    <source>
        <dbReference type="EMBL" id="AGC47875.1"/>
    </source>
</evidence>
<dbReference type="eggNOG" id="COG3293">
    <property type="taxonomic scope" value="Bacteria"/>
</dbReference>
<dbReference type="GO" id="GO:0004803">
    <property type="term" value="F:transposase activity"/>
    <property type="evidence" value="ECO:0007669"/>
    <property type="project" value="InterPro"/>
</dbReference>
<sequence>MGVFPALEGVRVQGRRGRPRQRPRVLVGDKGYSFGPVRRWARAHHVRAVLPSRSDQPRVNARCRARFDPDLYRQRNVIERAVGHLKDKRAIGTRYDKLAVNYLAMVQVALIYSYLRHLHPSDRA</sequence>
<proteinExistence type="predicted"/>
<dbReference type="PANTHER" id="PTHR30007:SF1">
    <property type="entry name" value="BLR1914 PROTEIN"/>
    <property type="match status" value="1"/>
</dbReference>
<dbReference type="PATRIC" id="fig|1278073.3.peg.6701"/>
<dbReference type="GO" id="GO:0006313">
    <property type="term" value="P:DNA transposition"/>
    <property type="evidence" value="ECO:0007669"/>
    <property type="project" value="InterPro"/>
</dbReference>
<dbReference type="STRING" id="1278073.MYSTI_06602"/>
<evidence type="ECO:0000313" key="3">
    <source>
        <dbReference type="Proteomes" id="UP000011131"/>
    </source>
</evidence>
<dbReference type="InterPro" id="IPR002559">
    <property type="entry name" value="Transposase_11"/>
</dbReference>
<dbReference type="Pfam" id="PF01609">
    <property type="entry name" value="DDE_Tnp_1"/>
    <property type="match status" value="1"/>
</dbReference>
<dbReference type="HOGENOM" id="CLU_055261_9_2_7"/>
<dbReference type="AlphaFoldDB" id="L7UIY5"/>
<gene>
    <name evidence="2" type="ordered locus">MYSTI_06602</name>
</gene>